<dbReference type="GO" id="GO:0030132">
    <property type="term" value="C:clathrin coat of coated pit"/>
    <property type="evidence" value="ECO:0007669"/>
    <property type="project" value="InterPro"/>
</dbReference>
<dbReference type="PANTHER" id="PTHR10639">
    <property type="entry name" value="CLATHRIN LIGHT CHAIN"/>
    <property type="match status" value="1"/>
</dbReference>
<evidence type="ECO:0000256" key="1">
    <source>
        <dbReference type="ARBA" id="ARBA00004180"/>
    </source>
</evidence>
<gene>
    <name evidence="9" type="ORF">SAPINGB_P003544</name>
</gene>
<dbReference type="RefSeq" id="XP_031854152.1">
    <property type="nucleotide sequence ID" value="XM_031998261.1"/>
</dbReference>
<evidence type="ECO:0000256" key="3">
    <source>
        <dbReference type="ARBA" id="ARBA00023136"/>
    </source>
</evidence>
<keyword evidence="5 6" id="KW-0968">Cytoplasmic vesicle</keyword>
<comment type="function">
    <text evidence="6">Clathrin is the major protein of the polyhedral coat of coated pits and vesicles.</text>
</comment>
<sequence length="239" mass="26190">MSKFPSIEEIDQDIDIPTSSSAAPDSGDFIDFSNEDASAPAPDDFLTREKALLGDDAKEFETSDDAKVKSAPDEISEFKASFPALDTTAPTTTTSNTTTDAPEDASSSGISSGVKSLSLEDSQAIKEWRERQALEIQRRDQLSETKRQETREAAKANIDDFYENYANKKDSLIEKVRAEEKTFIDERDNSVVGTTWDRIAKLIDTSNKGAKSEISDKSRFRDVLLSLKGNPDAPGAAGY</sequence>
<comment type="subcellular location">
    <subcellularLocation>
        <location evidence="1 6">Cytoplasmic vesicle membrane</location>
        <topology evidence="1 6">Peripheral membrane protein</topology>
        <orientation evidence="1 6">Cytoplasmic side</orientation>
    </subcellularLocation>
    <subcellularLocation>
        <location evidence="6">Membrane</location>
        <location evidence="6">Coated pit</location>
        <topology evidence="6">Peripheral membrane protein</topology>
        <orientation evidence="6">Cytoplasmic side</orientation>
    </subcellularLocation>
    <text evidence="6">Cytoplasmic face of coated pits and vesicles.</text>
</comment>
<dbReference type="GO" id="GO:0006886">
    <property type="term" value="P:intracellular protein transport"/>
    <property type="evidence" value="ECO:0007669"/>
    <property type="project" value="InterPro"/>
</dbReference>
<dbReference type="GO" id="GO:0005198">
    <property type="term" value="F:structural molecule activity"/>
    <property type="evidence" value="ECO:0007669"/>
    <property type="project" value="InterPro"/>
</dbReference>
<dbReference type="GeneID" id="43582361"/>
<feature type="compositionally biased region" description="Basic and acidic residues" evidence="8">
    <location>
        <begin position="45"/>
        <end position="72"/>
    </location>
</feature>
<dbReference type="GO" id="GO:0032050">
    <property type="term" value="F:clathrin heavy chain binding"/>
    <property type="evidence" value="ECO:0007669"/>
    <property type="project" value="TreeGrafter"/>
</dbReference>
<keyword evidence="7" id="KW-0175">Coiled coil</keyword>
<feature type="compositionally biased region" description="Low complexity" evidence="8">
    <location>
        <begin position="83"/>
        <end position="117"/>
    </location>
</feature>
<evidence type="ECO:0000256" key="7">
    <source>
        <dbReference type="SAM" id="Coils"/>
    </source>
</evidence>
<evidence type="ECO:0000256" key="4">
    <source>
        <dbReference type="ARBA" id="ARBA00023176"/>
    </source>
</evidence>
<protein>
    <recommendedName>
        <fullName evidence="6">Clathrin light chain</fullName>
    </recommendedName>
</protein>
<feature type="coiled-coil region" evidence="7">
    <location>
        <begin position="139"/>
        <end position="182"/>
    </location>
</feature>
<keyword evidence="10" id="KW-1185">Reference proteome</keyword>
<dbReference type="InterPro" id="IPR000996">
    <property type="entry name" value="Clathrin_L-chain"/>
</dbReference>
<evidence type="ECO:0000256" key="5">
    <source>
        <dbReference type="ARBA" id="ARBA00023329"/>
    </source>
</evidence>
<dbReference type="Proteomes" id="UP000398389">
    <property type="component" value="Unassembled WGS sequence"/>
</dbReference>
<dbReference type="PANTHER" id="PTHR10639:SF7">
    <property type="entry name" value="CLATHRIN LIGHT CHAIN"/>
    <property type="match status" value="1"/>
</dbReference>
<reference evidence="9 10" key="1">
    <citation type="submission" date="2019-09" db="EMBL/GenBank/DDBJ databases">
        <authorList>
            <person name="Brejova B."/>
        </authorList>
    </citation>
    <scope>NUCLEOTIDE SEQUENCE [LARGE SCALE GENOMIC DNA]</scope>
</reference>
<comment type="similarity">
    <text evidence="2 6">Belongs to the clathrin light chain family.</text>
</comment>
<keyword evidence="3 6" id="KW-0472">Membrane</keyword>
<dbReference type="Pfam" id="PF01086">
    <property type="entry name" value="Clathrin_lg_ch"/>
    <property type="match status" value="1"/>
</dbReference>
<dbReference type="EMBL" id="CABVLU010000003">
    <property type="protein sequence ID" value="VVT53379.1"/>
    <property type="molecule type" value="Genomic_DNA"/>
</dbReference>
<evidence type="ECO:0000313" key="10">
    <source>
        <dbReference type="Proteomes" id="UP000398389"/>
    </source>
</evidence>
<dbReference type="GO" id="GO:0072583">
    <property type="term" value="P:clathrin-dependent endocytosis"/>
    <property type="evidence" value="ECO:0007669"/>
    <property type="project" value="TreeGrafter"/>
</dbReference>
<organism evidence="9 10">
    <name type="scientific">Magnusiomyces paraingens</name>
    <dbReference type="NCBI Taxonomy" id="2606893"/>
    <lineage>
        <taxon>Eukaryota</taxon>
        <taxon>Fungi</taxon>
        <taxon>Dikarya</taxon>
        <taxon>Ascomycota</taxon>
        <taxon>Saccharomycotina</taxon>
        <taxon>Dipodascomycetes</taxon>
        <taxon>Dipodascales</taxon>
        <taxon>Dipodascaceae</taxon>
        <taxon>Magnusiomyces</taxon>
    </lineage>
</organism>
<dbReference type="AlphaFoldDB" id="A0A5E8BS62"/>
<proteinExistence type="inferred from homology"/>
<dbReference type="GO" id="GO:0030130">
    <property type="term" value="C:clathrin coat of trans-Golgi network vesicle"/>
    <property type="evidence" value="ECO:0007669"/>
    <property type="project" value="InterPro"/>
</dbReference>
<name>A0A5E8BS62_9ASCO</name>
<evidence type="ECO:0000256" key="6">
    <source>
        <dbReference type="RuleBase" id="RU363137"/>
    </source>
</evidence>
<evidence type="ECO:0000256" key="2">
    <source>
        <dbReference type="ARBA" id="ARBA00005263"/>
    </source>
</evidence>
<keyword evidence="4 6" id="KW-0168">Coated pit</keyword>
<evidence type="ECO:0000313" key="9">
    <source>
        <dbReference type="EMBL" id="VVT53379.1"/>
    </source>
</evidence>
<accession>A0A5E8BS62</accession>
<evidence type="ECO:0000256" key="8">
    <source>
        <dbReference type="SAM" id="MobiDB-lite"/>
    </source>
</evidence>
<dbReference type="OrthoDB" id="5512at2759"/>
<feature type="region of interest" description="Disordered" evidence="8">
    <location>
        <begin position="1"/>
        <end position="117"/>
    </location>
</feature>